<feature type="active site" evidence="5">
    <location>
        <position position="445"/>
    </location>
</feature>
<feature type="binding site" evidence="6">
    <location>
        <position position="531"/>
    </location>
    <ligand>
        <name>Ca(2+)</name>
        <dbReference type="ChEBI" id="CHEBI:29108"/>
    </ligand>
</feature>
<dbReference type="PANTHER" id="PTHR45679">
    <property type="entry name" value="ER DEGRADATION-ENHANCING ALPHA-MANNOSIDASE-LIKE PROTEIN 2"/>
    <property type="match status" value="1"/>
</dbReference>
<dbReference type="AlphaFoldDB" id="A0A0M3HX05"/>
<dbReference type="WBParaSite" id="ALUE_0000776701-mRNA-1">
    <property type="protein sequence ID" value="ALUE_0000776701-mRNA-1"/>
    <property type="gene ID" value="ALUE_0000776701"/>
</dbReference>
<dbReference type="GO" id="GO:0005509">
    <property type="term" value="F:calcium ion binding"/>
    <property type="evidence" value="ECO:0007669"/>
    <property type="project" value="InterPro"/>
</dbReference>
<protein>
    <recommendedName>
        <fullName evidence="7">alpha-1,2-Mannosidase</fullName>
        <ecNumber evidence="7">3.2.1.-</ecNumber>
    </recommendedName>
</protein>
<keyword evidence="7" id="KW-0326">Glycosidase</keyword>
<keyword evidence="8" id="KW-1185">Reference proteome</keyword>
<keyword evidence="3" id="KW-0256">Endoplasmic reticulum</keyword>
<comment type="subcellular location">
    <subcellularLocation>
        <location evidence="1">Endoplasmic reticulum</location>
    </subcellularLocation>
</comment>
<dbReference type="Pfam" id="PF01532">
    <property type="entry name" value="Glyco_hydro_47"/>
    <property type="match status" value="1"/>
</dbReference>
<dbReference type="PANTHER" id="PTHR45679:SF5">
    <property type="entry name" value="ER DEGRADATION-ENHANCING ALPHA-MANNOSIDASE-LIKE PROTEIN 1"/>
    <property type="match status" value="1"/>
</dbReference>
<dbReference type="InterPro" id="IPR001382">
    <property type="entry name" value="Glyco_hydro_47"/>
</dbReference>
<accession>A0A0M3HX05</accession>
<evidence type="ECO:0000256" key="3">
    <source>
        <dbReference type="ARBA" id="ARBA00022824"/>
    </source>
</evidence>
<evidence type="ECO:0000256" key="6">
    <source>
        <dbReference type="PIRSR" id="PIRSR601382-2"/>
    </source>
</evidence>
<reference evidence="9" key="1">
    <citation type="submission" date="2017-02" db="UniProtKB">
        <authorList>
            <consortium name="WormBaseParasite"/>
        </authorList>
    </citation>
    <scope>IDENTIFICATION</scope>
</reference>
<evidence type="ECO:0000256" key="5">
    <source>
        <dbReference type="PIRSR" id="PIRSR601382-1"/>
    </source>
</evidence>
<keyword evidence="6" id="KW-0479">Metal-binding</keyword>
<dbReference type="InterPro" id="IPR044674">
    <property type="entry name" value="EDEM1/2/3"/>
</dbReference>
<dbReference type="GO" id="GO:0005975">
    <property type="term" value="P:carbohydrate metabolic process"/>
    <property type="evidence" value="ECO:0007669"/>
    <property type="project" value="InterPro"/>
</dbReference>
<keyword evidence="6" id="KW-0106">Calcium</keyword>
<feature type="active site" description="Proton donor" evidence="5">
    <location>
        <position position="426"/>
    </location>
</feature>
<dbReference type="InterPro" id="IPR012341">
    <property type="entry name" value="6hp_glycosidase-like_sf"/>
</dbReference>
<keyword evidence="7" id="KW-0378">Hydrolase</keyword>
<dbReference type="EC" id="3.2.1.-" evidence="7"/>
<feature type="active site" evidence="5">
    <location>
        <position position="293"/>
    </location>
</feature>
<sequence>MGHVQDLVQLIDKELLSLLVLIFMGSAYAHFPFVRDRYTATFGAFTQKQLQDAKQSTRDMFYFAYDNYVRHAFPLDELDPINCTGRGHDHANPSNININDVLGDYSLSLIESLDSLVVFANKSEFHNAVRLIIDNVSFERNVTVQVFEPTIRVIGSLLSAHLILTDESNMLGDYWLRGYDGELLTMAHDLASRLLPAFEGTKTGLPYPRVNLLTGVNEGTVNETCTAGAGSLLLEFGILSRLLGDSTFEDLARRTNHKLWSLRNTNTGLLGNVVNIQTGEWRGVASGLGAGLDSFYEYLLKCYILFGAESDIRMFREAYAQIIGQMRRGRESCVFGEGEPPIYVNVDMRDGSMLNTWIDALQVGVSLLFTIFTSIYSLSIDDGDGHDGDSGASFAAVQVLNGDIDEAICFHALYYSIWKRFDALPERYNWHLKAPDVFFYPLRPELAESTYMLYRATQNPFYLHVGRDILQSLNAFTRVKCGYATVHNVVDKSLEDRMESFFLSETTKYLFLLFDTDNAVNRNEERILFTTEGHIIPISERLRKVPQIVPPVFASNYSCESFPWRDQPPLDEFRLQQMFQLAGFNDTPERFFEVKSVELSGWMISTVYCEESAASQGKA</sequence>
<dbReference type="GO" id="GO:0004571">
    <property type="term" value="F:mannosyl-oligosaccharide 1,2-alpha-mannosidase activity"/>
    <property type="evidence" value="ECO:0007669"/>
    <property type="project" value="InterPro"/>
</dbReference>
<dbReference type="InterPro" id="IPR036026">
    <property type="entry name" value="Seven-hairpin_glycosidases"/>
</dbReference>
<dbReference type="Proteomes" id="UP000036681">
    <property type="component" value="Unplaced"/>
</dbReference>
<dbReference type="GO" id="GO:0016020">
    <property type="term" value="C:membrane"/>
    <property type="evidence" value="ECO:0007669"/>
    <property type="project" value="InterPro"/>
</dbReference>
<evidence type="ECO:0000256" key="2">
    <source>
        <dbReference type="ARBA" id="ARBA00007658"/>
    </source>
</evidence>
<name>A0A0M3HX05_ASCLU</name>
<comment type="cofactor">
    <cofactor evidence="6">
        <name>Ca(2+)</name>
        <dbReference type="ChEBI" id="CHEBI:29108"/>
    </cofactor>
</comment>
<feature type="active site" description="Proton donor" evidence="5">
    <location>
        <position position="148"/>
    </location>
</feature>
<evidence type="ECO:0000313" key="8">
    <source>
        <dbReference type="Proteomes" id="UP000036681"/>
    </source>
</evidence>
<dbReference type="SUPFAM" id="SSF48225">
    <property type="entry name" value="Seven-hairpin glycosidases"/>
    <property type="match status" value="1"/>
</dbReference>
<evidence type="ECO:0000256" key="1">
    <source>
        <dbReference type="ARBA" id="ARBA00004240"/>
    </source>
</evidence>
<evidence type="ECO:0000256" key="7">
    <source>
        <dbReference type="RuleBase" id="RU361193"/>
    </source>
</evidence>
<evidence type="ECO:0000256" key="4">
    <source>
        <dbReference type="ARBA" id="ARBA00023180"/>
    </source>
</evidence>
<comment type="similarity">
    <text evidence="2 7">Belongs to the glycosyl hydrolase 47 family.</text>
</comment>
<dbReference type="GO" id="GO:0044322">
    <property type="term" value="C:endoplasmic reticulum quality control compartment"/>
    <property type="evidence" value="ECO:0007669"/>
    <property type="project" value="GOC"/>
</dbReference>
<dbReference type="PRINTS" id="PR00747">
    <property type="entry name" value="GLYHDRLASE47"/>
</dbReference>
<organism evidence="8 9">
    <name type="scientific">Ascaris lumbricoides</name>
    <name type="common">Giant roundworm</name>
    <dbReference type="NCBI Taxonomy" id="6252"/>
    <lineage>
        <taxon>Eukaryota</taxon>
        <taxon>Metazoa</taxon>
        <taxon>Ecdysozoa</taxon>
        <taxon>Nematoda</taxon>
        <taxon>Chromadorea</taxon>
        <taxon>Rhabditida</taxon>
        <taxon>Spirurina</taxon>
        <taxon>Ascaridomorpha</taxon>
        <taxon>Ascaridoidea</taxon>
        <taxon>Ascarididae</taxon>
        <taxon>Ascaris</taxon>
    </lineage>
</organism>
<dbReference type="Gene3D" id="1.50.10.10">
    <property type="match status" value="1"/>
</dbReference>
<keyword evidence="4" id="KW-0325">Glycoprotein</keyword>
<evidence type="ECO:0000313" key="9">
    <source>
        <dbReference type="WBParaSite" id="ALUE_0000776701-mRNA-1"/>
    </source>
</evidence>
<proteinExistence type="inferred from homology"/>
<dbReference type="GO" id="GO:1904380">
    <property type="term" value="P:endoplasmic reticulum mannose trimming"/>
    <property type="evidence" value="ECO:0007669"/>
    <property type="project" value="InterPro"/>
</dbReference>